<dbReference type="InterPro" id="IPR050384">
    <property type="entry name" value="Endophilin_SH3RF"/>
</dbReference>
<feature type="compositionally biased region" description="Low complexity" evidence="4">
    <location>
        <begin position="1893"/>
        <end position="1913"/>
    </location>
</feature>
<evidence type="ECO:0000256" key="4">
    <source>
        <dbReference type="SAM" id="MobiDB-lite"/>
    </source>
</evidence>
<feature type="region of interest" description="Disordered" evidence="4">
    <location>
        <begin position="1868"/>
        <end position="2012"/>
    </location>
</feature>
<feature type="domain" description="SH3" evidence="5">
    <location>
        <begin position="2291"/>
        <end position="2350"/>
    </location>
</feature>
<evidence type="ECO:0000259" key="5">
    <source>
        <dbReference type="PROSITE" id="PS50002"/>
    </source>
</evidence>
<feature type="region of interest" description="Disordered" evidence="4">
    <location>
        <begin position="448"/>
        <end position="493"/>
    </location>
</feature>
<dbReference type="Pfam" id="PF14604">
    <property type="entry name" value="SH3_9"/>
    <property type="match status" value="2"/>
</dbReference>
<dbReference type="SUPFAM" id="SSF50044">
    <property type="entry name" value="SH3-domain"/>
    <property type="match status" value="3"/>
</dbReference>
<feature type="compositionally biased region" description="Polar residues" evidence="4">
    <location>
        <begin position="71"/>
        <end position="83"/>
    </location>
</feature>
<keyword evidence="2" id="KW-0677">Repeat</keyword>
<feature type="region of interest" description="Disordered" evidence="4">
    <location>
        <begin position="1280"/>
        <end position="1343"/>
    </location>
</feature>
<feature type="compositionally biased region" description="Basic and acidic residues" evidence="4">
    <location>
        <begin position="2174"/>
        <end position="2202"/>
    </location>
</feature>
<feature type="region of interest" description="Disordered" evidence="4">
    <location>
        <begin position="2425"/>
        <end position="2572"/>
    </location>
</feature>
<feature type="compositionally biased region" description="Polar residues" evidence="4">
    <location>
        <begin position="2467"/>
        <end position="2479"/>
    </location>
</feature>
<dbReference type="PRINTS" id="PR00452">
    <property type="entry name" value="SH3DOMAIN"/>
</dbReference>
<accession>A0AAV4HQ99</accession>
<feature type="region of interest" description="Disordered" evidence="4">
    <location>
        <begin position="1607"/>
        <end position="1654"/>
    </location>
</feature>
<feature type="region of interest" description="Disordered" evidence="4">
    <location>
        <begin position="1115"/>
        <end position="1135"/>
    </location>
</feature>
<evidence type="ECO:0000256" key="3">
    <source>
        <dbReference type="PROSITE-ProRule" id="PRU00192"/>
    </source>
</evidence>
<evidence type="ECO:0000313" key="7">
    <source>
        <dbReference type="Proteomes" id="UP000762676"/>
    </source>
</evidence>
<feature type="region of interest" description="Disordered" evidence="4">
    <location>
        <begin position="1215"/>
        <end position="1253"/>
    </location>
</feature>
<feature type="compositionally biased region" description="Polar residues" evidence="4">
    <location>
        <begin position="1946"/>
        <end position="1956"/>
    </location>
</feature>
<feature type="compositionally biased region" description="Polar residues" evidence="4">
    <location>
        <begin position="1687"/>
        <end position="1705"/>
    </location>
</feature>
<keyword evidence="7" id="KW-1185">Reference proteome</keyword>
<feature type="compositionally biased region" description="Polar residues" evidence="4">
    <location>
        <begin position="1914"/>
        <end position="1923"/>
    </location>
</feature>
<feature type="compositionally biased region" description="Polar residues" evidence="4">
    <location>
        <begin position="1322"/>
        <end position="1339"/>
    </location>
</feature>
<dbReference type="CDD" id="cd11780">
    <property type="entry name" value="SH3_Sorbs_3"/>
    <property type="match status" value="1"/>
</dbReference>
<feature type="region of interest" description="Disordered" evidence="4">
    <location>
        <begin position="811"/>
        <end position="830"/>
    </location>
</feature>
<feature type="region of interest" description="Disordered" evidence="4">
    <location>
        <begin position="1844"/>
        <end position="1863"/>
    </location>
</feature>
<evidence type="ECO:0000256" key="1">
    <source>
        <dbReference type="ARBA" id="ARBA00022443"/>
    </source>
</evidence>
<dbReference type="Gene3D" id="2.30.30.40">
    <property type="entry name" value="SH3 Domains"/>
    <property type="match status" value="3"/>
</dbReference>
<feature type="compositionally biased region" description="Pro residues" evidence="4">
    <location>
        <begin position="2448"/>
        <end position="2458"/>
    </location>
</feature>
<feature type="compositionally biased region" description="Polar residues" evidence="4">
    <location>
        <begin position="1930"/>
        <end position="1939"/>
    </location>
</feature>
<feature type="compositionally biased region" description="Low complexity" evidence="4">
    <location>
        <begin position="2480"/>
        <end position="2510"/>
    </location>
</feature>
<dbReference type="FunFam" id="2.30.30.40:FF:000001">
    <property type="entry name" value="Sorbin and SH3 domain-containing protein 1 isoform 2"/>
    <property type="match status" value="1"/>
</dbReference>
<feature type="compositionally biased region" description="Low complexity" evidence="4">
    <location>
        <begin position="935"/>
        <end position="950"/>
    </location>
</feature>
<dbReference type="PRINTS" id="PR00499">
    <property type="entry name" value="P67PHOX"/>
</dbReference>
<feature type="compositionally biased region" description="Polar residues" evidence="4">
    <location>
        <begin position="483"/>
        <end position="493"/>
    </location>
</feature>
<gene>
    <name evidence="6" type="ORF">ElyMa_004515000</name>
</gene>
<dbReference type="InterPro" id="IPR001452">
    <property type="entry name" value="SH3_domain"/>
</dbReference>
<sequence length="2661" mass="295060">MDCTLYSHLGRLSRYNNSVGAPSQNGDSVADIFRSCKAYPDIRSEVERPDSGCSNNDNLTTNFGTDADFRFQNQPQTHSGLDSTETKRENSSLFRPDFADAKPTRCGEGTSRDDLERSEKYEDKYIDGAKVRRCEEPNLFLENKNTRLAEVSGSFTSLPSLLYGSDLVKYRQSASLEADCAHHRSTTSLNSDRSSRLDPHTYQSYAAGILYSSRRSERFVKLQNNFALLERISELGEQTCEKGRKRTKTSGQESNPQDHPDFGQQQHPTHALNEIQELHSELNEAQRNKEFFYAASKSWAAMDSDFGRWTPNKEKGLQVSAGVGERTNWYQQALSLSGAQRKTSSPSSKLSLVGSAMLRGKSFGDLYNVYDGTSVHMTKSSVPTSDRLGDSIKPLEGSLPLQQSYLEVMDKAARNKRMRPIYGTHIGSRENSYDKRVTASVKKLKQAFDQDQPKLKASASSPDISRSNILPKSQRETVDDGLHQTSTSFSCDGNSDYVSQEDICSDHHASDPDYFVASSLETLPSYSDVTQQTPKAAGMPTDVARASLSQSTGKPSLADSDSGNDTAAEGGSLMLDSRPLNNVSQPWSQMTELQDKYRPYQSDSNSTDTTTVEVHHPYEISVHDLPSQKLPPEEDPGILHVRSASAPHQGKQLSVAPEMNPLYRTNSSKDTFFGEDPKISENSLETIDYEILVTNTNPENTKNSLHVISKQTESDDRSPNSLEVYRTEKDNADPVDLSHFLSRTHSKDIYTKHVESAPSRKSSYSEPPFGKSEASSHRSRSKRPSTDLSTQGPQGEEEQLTHTVMARSRLLSDHSDIRSGETSPNKTMIIPSNAETGVSQYEDLLAKARKERMARKGYLHSYVNDPDSQNIQLYTATTDMDMRFKNAYPTELEGRTVFGSSYSNLMNRPNVDSLPPNSGSRFGRLDSSDLEDPFSPSSTSKSNSASTSKSNKYRERKDTFSDDFVIFNKEESDISSYPSDILYQQEPTNSPKSWMLDKEDTFPAANRNVLNSYSQKSNEIEKTQFTADALTLAPDQTSIKPHDFEVTKDVPKSNMKEAITLQRPAYLLKQEAKQKELIGITAGRRQTDSLDNAVVSKNMPDVVQIDMKEETTTFPFSSRKEEKEGPVVYPTSSLPKEHQYRYPPLLATPEDGAQHGRTASPFKVTDLRSLAKNSEIPVRTFPRMNVPESIVASDFANQVTRSAREAQNLFASLSDSKLGLQQGPQPRPFPRKNSRPTTEKNITPNASQSHIRPLMESNANSKDSRFSNKELVHQIQDHYPHNANDFPARNRGSGHFSSSDEKAGMTYLSGRPTLPNHDTEDSSISPTNSSDGSTGTFIVNHSEAGLGGSTSSLDHYYTSPTIHSAEHTFTLPNDNYRSNQSHYGLNSMASNNNYTSHVNASKSLPRNFSVPRDRFGGVQAAKQSVKHLKNMFEQKAQEPFNSQLFRAKSVPNLAKEESSSKIRARSLPRASTFEKPSPDLQSVSSEGKRGSNSYYGTSTDTGHAHSYAHMPYFADTVSSDTRNSNVDARIFKVTAQPLQITAYTVTSSLPVRSRYDPYIPPNDIYREVEGARLGRKLDVPRKKPHSPSTAGKMTMEYFDVIGSEWQHGGRGRKAMGDPLNGENANDEPGGSTTGTSSYSDQRHNSLLNSSETDDMKLRGQQGLVSNSKDSTQILAGSDSFHLRKGGNSDTQRDTIGNSGLHRNQLPSNPQEKPKPPPVYPRSRFLSSASKDGYGIYQEPRDQNQGSFRRSSSHPGSRSFQDVASRPETGLGDISRSRSDDLLQSPEPDIVASDTVTASTIPENMQGKATLVSTWIHDQETYEERPPAIPPPPSSRSISSFTASARLSASTPTLLTEDETQPERRLPPAAVFSSPLPAQPVGAYRSKTPEYEGRPATTTSSASARAGLLRSSRPNTDSVDTQAVRQARWLFQQQQESNTAPRPPVKKSSSTWNVRTSTFEDGRTNAPSSARAGQYGSPTQRPLQNVPIPRGGPRQIKKQPGLHRSSAAMYKSSPSLVEGRDTYASFGFQGFQTSPSRPSAVAALMGGYEQLYGGAAHGNENQSRVMVNKPIAAGSKTYRVPEKFIEVYGENLSRPNLPLYPYQQQGSFVDSPNPYRPSGRPDAPVPPPPQRGSSSGDSRSIMESWRERHGNASEVQRSGVTHSLGIPPRPLYPQDFRHQTTDVIRKTLPTDEKEKRRREEDEAYRKQRLEELYEEERQKRIQLEAEKNAARKHHDFFTPAQKSPISPNRFDEVPDQVKSPTPQQQAYRLPSNQTSTLTTTLSVPPERRRGFQIQGKAKALYNFTAQNPRELSFRKGDTLYLLRQIDKNWFEGEHHGRAGIFPVNYVEVLTSIEAARSAAMDAEGQAKAKYNFAGQSSVELSLKKGELVTLLRHVDENWCEGRIHGQQGIFPTSYVEILREPSTPLITPAPSVITTPMTGTPEMLSPVSMEPPTPPPQPSPSAFSGPPNLTTYAPYRQQQQPYNSFSSHNFSSSNNPYSHNNGVNNTAGGNNRFQFDGQSGYDMQPQSVRSPELKIYGHKGPISPATGSLSTSFDRHGRSLSSSGPSVSAAPMPQSNINIVTSATALSPSKQTRSDHRVADDDLALQRYRAVYAYRPQSEDELELREGDEVFVMERCDDGWYVGTSARSGQFGTFPGNYVQKI</sequence>
<feature type="region of interest" description="Disordered" evidence="4">
    <location>
        <begin position="902"/>
        <end position="954"/>
    </location>
</feature>
<dbReference type="CDD" id="cd11781">
    <property type="entry name" value="SH3_Sorbs_1"/>
    <property type="match status" value="1"/>
</dbReference>
<proteinExistence type="predicted"/>
<feature type="compositionally biased region" description="Polar residues" evidence="4">
    <location>
        <begin position="458"/>
        <end position="471"/>
    </location>
</feature>
<feature type="compositionally biased region" description="Low complexity" evidence="4">
    <location>
        <begin position="2558"/>
        <end position="2567"/>
    </location>
</feature>
<feature type="region of interest" description="Disordered" evidence="4">
    <location>
        <begin position="2098"/>
        <end position="2202"/>
    </location>
</feature>
<dbReference type="PANTHER" id="PTHR14167">
    <property type="entry name" value="SH3 DOMAIN-CONTAINING"/>
    <property type="match status" value="1"/>
</dbReference>
<feature type="compositionally biased region" description="Polar residues" evidence="4">
    <location>
        <begin position="1742"/>
        <end position="1761"/>
    </location>
</feature>
<feature type="region of interest" description="Disordered" evidence="4">
    <location>
        <begin position="751"/>
        <end position="800"/>
    </location>
</feature>
<feature type="compositionally biased region" description="Polar residues" evidence="4">
    <location>
        <begin position="1235"/>
        <end position="1250"/>
    </location>
</feature>
<feature type="compositionally biased region" description="Polar residues" evidence="4">
    <location>
        <begin position="2257"/>
        <end position="2267"/>
    </location>
</feature>
<protein>
    <submittedName>
        <fullName evidence="6">Sorbin and SH3 domain-containing protein 1</fullName>
    </submittedName>
</protein>
<dbReference type="Proteomes" id="UP000762676">
    <property type="component" value="Unassembled WGS sequence"/>
</dbReference>
<feature type="region of interest" description="Disordered" evidence="4">
    <location>
        <begin position="239"/>
        <end position="266"/>
    </location>
</feature>
<feature type="region of interest" description="Disordered" evidence="4">
    <location>
        <begin position="64"/>
        <end position="119"/>
    </location>
</feature>
<dbReference type="PROSITE" id="PS50002">
    <property type="entry name" value="SH3"/>
    <property type="match status" value="3"/>
</dbReference>
<feature type="region of interest" description="Disordered" evidence="4">
    <location>
        <begin position="1451"/>
        <end position="1497"/>
    </location>
</feature>
<dbReference type="EMBL" id="BMAT01009118">
    <property type="protein sequence ID" value="GFR98946.1"/>
    <property type="molecule type" value="Genomic_DNA"/>
</dbReference>
<keyword evidence="1 3" id="KW-0728">SH3 domain</keyword>
<feature type="region of interest" description="Disordered" evidence="4">
    <location>
        <begin position="530"/>
        <end position="580"/>
    </location>
</feature>
<feature type="region of interest" description="Disordered" evidence="4">
    <location>
        <begin position="1819"/>
        <end position="1838"/>
    </location>
</feature>
<feature type="domain" description="SH3" evidence="5">
    <location>
        <begin position="2602"/>
        <end position="2661"/>
    </location>
</feature>
<name>A0AAV4HQ99_9GAST</name>
<feature type="domain" description="SH3" evidence="5">
    <location>
        <begin position="2360"/>
        <end position="2419"/>
    </location>
</feature>
<feature type="compositionally biased region" description="Basic and acidic residues" evidence="4">
    <location>
        <begin position="97"/>
        <end position="119"/>
    </location>
</feature>
<reference evidence="6 7" key="1">
    <citation type="journal article" date="2021" name="Elife">
        <title>Chloroplast acquisition without the gene transfer in kleptoplastic sea slugs, Plakobranchus ocellatus.</title>
        <authorList>
            <person name="Maeda T."/>
            <person name="Takahashi S."/>
            <person name="Yoshida T."/>
            <person name="Shimamura S."/>
            <person name="Takaki Y."/>
            <person name="Nagai Y."/>
            <person name="Toyoda A."/>
            <person name="Suzuki Y."/>
            <person name="Arimoto A."/>
            <person name="Ishii H."/>
            <person name="Satoh N."/>
            <person name="Nishiyama T."/>
            <person name="Hasebe M."/>
            <person name="Maruyama T."/>
            <person name="Minagawa J."/>
            <person name="Obokata J."/>
            <person name="Shigenobu S."/>
        </authorList>
    </citation>
    <scope>NUCLEOTIDE SEQUENCE [LARGE SCALE GENOMIC DNA]</scope>
</reference>
<feature type="compositionally biased region" description="Basic and acidic residues" evidence="4">
    <location>
        <begin position="473"/>
        <end position="482"/>
    </location>
</feature>
<organism evidence="6 7">
    <name type="scientific">Elysia marginata</name>
    <dbReference type="NCBI Taxonomy" id="1093978"/>
    <lineage>
        <taxon>Eukaryota</taxon>
        <taxon>Metazoa</taxon>
        <taxon>Spiralia</taxon>
        <taxon>Lophotrochozoa</taxon>
        <taxon>Mollusca</taxon>
        <taxon>Gastropoda</taxon>
        <taxon>Heterobranchia</taxon>
        <taxon>Euthyneura</taxon>
        <taxon>Panpulmonata</taxon>
        <taxon>Sacoglossa</taxon>
        <taxon>Placobranchoidea</taxon>
        <taxon>Plakobranchidae</taxon>
        <taxon>Elysia</taxon>
    </lineage>
</organism>
<dbReference type="CDD" id="cd11782">
    <property type="entry name" value="SH3_Sorbs_2"/>
    <property type="match status" value="1"/>
</dbReference>
<feature type="region of interest" description="Disordered" evidence="4">
    <location>
        <begin position="1678"/>
        <end position="1787"/>
    </location>
</feature>
<evidence type="ECO:0000313" key="6">
    <source>
        <dbReference type="EMBL" id="GFR98946.1"/>
    </source>
</evidence>
<dbReference type="PANTHER" id="PTHR14167:SF116">
    <property type="entry name" value="CAP, ISOFORM AC"/>
    <property type="match status" value="1"/>
</dbReference>
<dbReference type="InterPro" id="IPR036028">
    <property type="entry name" value="SH3-like_dom_sf"/>
</dbReference>
<dbReference type="Pfam" id="PF00018">
    <property type="entry name" value="SH3_1"/>
    <property type="match status" value="1"/>
</dbReference>
<comment type="caution">
    <text evidence="6">The sequence shown here is derived from an EMBL/GenBank/DDBJ whole genome shotgun (WGS) entry which is preliminary data.</text>
</comment>
<feature type="region of interest" description="Disordered" evidence="4">
    <location>
        <begin position="2229"/>
        <end position="2267"/>
    </location>
</feature>
<feature type="compositionally biased region" description="Polar residues" evidence="4">
    <location>
        <begin position="547"/>
        <end position="565"/>
    </location>
</feature>
<evidence type="ECO:0000256" key="2">
    <source>
        <dbReference type="ARBA" id="ARBA00022737"/>
    </source>
</evidence>
<feature type="compositionally biased region" description="Polar residues" evidence="4">
    <location>
        <begin position="1479"/>
        <end position="1497"/>
    </location>
</feature>
<dbReference type="SMART" id="SM00326">
    <property type="entry name" value="SH3"/>
    <property type="match status" value="3"/>
</dbReference>